<evidence type="ECO:0000313" key="4">
    <source>
        <dbReference type="Proteomes" id="UP001160148"/>
    </source>
</evidence>
<sequence>MFTSIIDLIDIINYIGGSKIPLIEGTEILKCNHIIEFGIKEQSENKVVFIALCLQTSNLNGHPHEIIISKTNLDFNTTINGSCSCKAGTGKCKHVVGFLLKLQK</sequence>
<proteinExistence type="predicted"/>
<dbReference type="EMBL" id="CARXXK010001019">
    <property type="protein sequence ID" value="CAI6372133.1"/>
    <property type="molecule type" value="Genomic_DNA"/>
</dbReference>
<dbReference type="Proteomes" id="UP001160148">
    <property type="component" value="Unassembled WGS sequence"/>
</dbReference>
<keyword evidence="1" id="KW-0479">Metal-binding</keyword>
<dbReference type="PROSITE" id="PS50966">
    <property type="entry name" value="ZF_SWIM"/>
    <property type="match status" value="1"/>
</dbReference>
<feature type="domain" description="SWIM-type" evidence="2">
    <location>
        <begin position="75"/>
        <end position="103"/>
    </location>
</feature>
<evidence type="ECO:0000256" key="1">
    <source>
        <dbReference type="PROSITE-ProRule" id="PRU00325"/>
    </source>
</evidence>
<name>A0AAV0XVE1_9HEMI</name>
<protein>
    <recommendedName>
        <fullName evidence="2">SWIM-type domain-containing protein</fullName>
    </recommendedName>
</protein>
<accession>A0AAV0XVE1</accession>
<dbReference type="InterPro" id="IPR007527">
    <property type="entry name" value="Znf_SWIM"/>
</dbReference>
<dbReference type="AlphaFoldDB" id="A0AAV0XVE1"/>
<evidence type="ECO:0000313" key="3">
    <source>
        <dbReference type="EMBL" id="CAI6372133.1"/>
    </source>
</evidence>
<dbReference type="GO" id="GO:0008270">
    <property type="term" value="F:zinc ion binding"/>
    <property type="evidence" value="ECO:0007669"/>
    <property type="project" value="UniProtKB-KW"/>
</dbReference>
<reference evidence="3 4" key="1">
    <citation type="submission" date="2023-01" db="EMBL/GenBank/DDBJ databases">
        <authorList>
            <person name="Whitehead M."/>
        </authorList>
    </citation>
    <scope>NUCLEOTIDE SEQUENCE [LARGE SCALE GENOMIC DNA]</scope>
</reference>
<evidence type="ECO:0000259" key="2">
    <source>
        <dbReference type="PROSITE" id="PS50966"/>
    </source>
</evidence>
<keyword evidence="1" id="KW-0862">Zinc</keyword>
<organism evidence="3 4">
    <name type="scientific">Macrosiphum euphorbiae</name>
    <name type="common">potato aphid</name>
    <dbReference type="NCBI Taxonomy" id="13131"/>
    <lineage>
        <taxon>Eukaryota</taxon>
        <taxon>Metazoa</taxon>
        <taxon>Ecdysozoa</taxon>
        <taxon>Arthropoda</taxon>
        <taxon>Hexapoda</taxon>
        <taxon>Insecta</taxon>
        <taxon>Pterygota</taxon>
        <taxon>Neoptera</taxon>
        <taxon>Paraneoptera</taxon>
        <taxon>Hemiptera</taxon>
        <taxon>Sternorrhyncha</taxon>
        <taxon>Aphidomorpha</taxon>
        <taxon>Aphidoidea</taxon>
        <taxon>Aphididae</taxon>
        <taxon>Macrosiphini</taxon>
        <taxon>Macrosiphum</taxon>
    </lineage>
</organism>
<comment type="caution">
    <text evidence="3">The sequence shown here is derived from an EMBL/GenBank/DDBJ whole genome shotgun (WGS) entry which is preliminary data.</text>
</comment>
<keyword evidence="4" id="KW-1185">Reference proteome</keyword>
<keyword evidence="1" id="KW-0863">Zinc-finger</keyword>
<gene>
    <name evidence="3" type="ORF">MEUPH1_LOCUS26052</name>
</gene>